<accession>A0A853FBA0</accession>
<dbReference type="Gene3D" id="3.30.240.20">
    <property type="entry name" value="bsu07140 like domains"/>
    <property type="match status" value="1"/>
</dbReference>
<evidence type="ECO:0000313" key="9">
    <source>
        <dbReference type="EMBL" id="NYT37373.1"/>
    </source>
</evidence>
<comment type="subcellular location">
    <subcellularLocation>
        <location evidence="1">Cell membrane</location>
        <topology evidence="1">Multi-pass membrane protein</topology>
    </subcellularLocation>
</comment>
<evidence type="ECO:0000256" key="4">
    <source>
        <dbReference type="ARBA" id="ARBA00022692"/>
    </source>
</evidence>
<dbReference type="Pfam" id="PF04239">
    <property type="entry name" value="DUF421"/>
    <property type="match status" value="1"/>
</dbReference>
<keyword evidence="3" id="KW-1003">Cell membrane</keyword>
<evidence type="ECO:0000256" key="2">
    <source>
        <dbReference type="ARBA" id="ARBA00006448"/>
    </source>
</evidence>
<dbReference type="Proteomes" id="UP000580517">
    <property type="component" value="Unassembled WGS sequence"/>
</dbReference>
<feature type="transmembrane region" description="Helical" evidence="7">
    <location>
        <begin position="18"/>
        <end position="37"/>
    </location>
</feature>
<protein>
    <submittedName>
        <fullName evidence="9">DUF421 domain-containing protein</fullName>
    </submittedName>
</protein>
<evidence type="ECO:0000256" key="3">
    <source>
        <dbReference type="ARBA" id="ARBA00022475"/>
    </source>
</evidence>
<dbReference type="PANTHER" id="PTHR34582">
    <property type="entry name" value="UPF0702 TRANSMEMBRANE PROTEIN YCAP"/>
    <property type="match status" value="1"/>
</dbReference>
<sequence length="175" mass="20115">MSIDWSGMFGFSMSPWELMLRGTAMYWFIFIALRVAGRRDLGSFSTTDMLLLVLIADAAQNGMAAQYNSVTEGALLVLTLVFWSAASNRIAYFFPATRPFFEPRRILLIKDGKLQRRGMRREYVSEDELMEELRLHEINNVAEVLYAYIESTGDISIKKKSNEPKDAFWRPPKDP</sequence>
<keyword evidence="5 7" id="KW-1133">Transmembrane helix</keyword>
<evidence type="ECO:0000256" key="6">
    <source>
        <dbReference type="ARBA" id="ARBA00023136"/>
    </source>
</evidence>
<evidence type="ECO:0000259" key="8">
    <source>
        <dbReference type="Pfam" id="PF04239"/>
    </source>
</evidence>
<proteinExistence type="inferred from homology"/>
<dbReference type="RefSeq" id="WP_129969483.1">
    <property type="nucleotide sequence ID" value="NZ_JACCEW010000003.1"/>
</dbReference>
<dbReference type="AlphaFoldDB" id="A0A853FBA0"/>
<comment type="caution">
    <text evidence="9">The sequence shown here is derived from an EMBL/GenBank/DDBJ whole genome shotgun (WGS) entry which is preliminary data.</text>
</comment>
<dbReference type="OrthoDB" id="8617494at2"/>
<evidence type="ECO:0000256" key="5">
    <source>
        <dbReference type="ARBA" id="ARBA00022989"/>
    </source>
</evidence>
<dbReference type="PANTHER" id="PTHR34582:SF6">
    <property type="entry name" value="UPF0702 TRANSMEMBRANE PROTEIN YCAP"/>
    <property type="match status" value="1"/>
</dbReference>
<comment type="similarity">
    <text evidence="2">Belongs to the UPF0702 family.</text>
</comment>
<evidence type="ECO:0000256" key="7">
    <source>
        <dbReference type="SAM" id="Phobius"/>
    </source>
</evidence>
<name>A0A853FBA0_9BURK</name>
<evidence type="ECO:0000313" key="10">
    <source>
        <dbReference type="Proteomes" id="UP000580517"/>
    </source>
</evidence>
<evidence type="ECO:0000256" key="1">
    <source>
        <dbReference type="ARBA" id="ARBA00004651"/>
    </source>
</evidence>
<dbReference type="InterPro" id="IPR007353">
    <property type="entry name" value="DUF421"/>
</dbReference>
<feature type="transmembrane region" description="Helical" evidence="7">
    <location>
        <begin position="73"/>
        <end position="94"/>
    </location>
</feature>
<dbReference type="GO" id="GO:0005886">
    <property type="term" value="C:plasma membrane"/>
    <property type="evidence" value="ECO:0007669"/>
    <property type="project" value="UniProtKB-SubCell"/>
</dbReference>
<feature type="domain" description="YetF C-terminal" evidence="8">
    <location>
        <begin position="97"/>
        <end position="163"/>
    </location>
</feature>
<keyword evidence="4 7" id="KW-0812">Transmembrane</keyword>
<organism evidence="9 10">
    <name type="scientific">Allopusillimonas soli</name>
    <dbReference type="NCBI Taxonomy" id="659016"/>
    <lineage>
        <taxon>Bacteria</taxon>
        <taxon>Pseudomonadati</taxon>
        <taxon>Pseudomonadota</taxon>
        <taxon>Betaproteobacteria</taxon>
        <taxon>Burkholderiales</taxon>
        <taxon>Alcaligenaceae</taxon>
        <taxon>Allopusillimonas</taxon>
    </lineage>
</organism>
<gene>
    <name evidence="9" type="ORF">H0A68_10855</name>
</gene>
<keyword evidence="6 7" id="KW-0472">Membrane</keyword>
<dbReference type="InterPro" id="IPR023090">
    <property type="entry name" value="UPF0702_alpha/beta_dom_sf"/>
</dbReference>
<reference evidence="9 10" key="1">
    <citation type="submission" date="2020-07" db="EMBL/GenBank/DDBJ databases">
        <title>Taxonomic revisions and descriptions of new bacterial species based on genomic comparisons in the high-G+C-content subgroup of the family Alcaligenaceae.</title>
        <authorList>
            <person name="Szabo A."/>
            <person name="Felfoldi T."/>
        </authorList>
    </citation>
    <scope>NUCLEOTIDE SEQUENCE [LARGE SCALE GENOMIC DNA]</scope>
    <source>
        <strain evidence="9 10">DSM 25264</strain>
    </source>
</reference>
<dbReference type="EMBL" id="JACCEW010000003">
    <property type="protein sequence ID" value="NYT37373.1"/>
    <property type="molecule type" value="Genomic_DNA"/>
</dbReference>
<keyword evidence="10" id="KW-1185">Reference proteome</keyword>